<dbReference type="InterPro" id="IPR032675">
    <property type="entry name" value="LRR_dom_sf"/>
</dbReference>
<dbReference type="GO" id="GO:0048471">
    <property type="term" value="C:perinuclear region of cytoplasm"/>
    <property type="evidence" value="ECO:0007669"/>
    <property type="project" value="TreeGrafter"/>
</dbReference>
<dbReference type="InterPro" id="IPR001611">
    <property type="entry name" value="Leu-rich_rpt"/>
</dbReference>
<evidence type="ECO:0000256" key="1">
    <source>
        <dbReference type="ARBA" id="ARBA00022468"/>
    </source>
</evidence>
<dbReference type="GO" id="GO:0005634">
    <property type="term" value="C:nucleus"/>
    <property type="evidence" value="ECO:0007669"/>
    <property type="project" value="TreeGrafter"/>
</dbReference>
<dbReference type="InterPro" id="IPR018247">
    <property type="entry name" value="EF_Hand_1_Ca_BS"/>
</dbReference>
<dbReference type="Gene3D" id="3.80.10.10">
    <property type="entry name" value="Ribonuclease Inhibitor"/>
    <property type="match status" value="1"/>
</dbReference>
<evidence type="ECO:0000313" key="8">
    <source>
        <dbReference type="Proteomes" id="UP000735302"/>
    </source>
</evidence>
<dbReference type="EMBL" id="BLXT01004946">
    <property type="protein sequence ID" value="GFO18347.1"/>
    <property type="molecule type" value="Genomic_DNA"/>
</dbReference>
<keyword evidence="1" id="KW-0343">GTPase activation</keyword>
<dbReference type="Pfam" id="PF13516">
    <property type="entry name" value="LRR_6"/>
    <property type="match status" value="3"/>
</dbReference>
<evidence type="ECO:0000256" key="5">
    <source>
        <dbReference type="SAM" id="MobiDB-lite"/>
    </source>
</evidence>
<feature type="compositionally biased region" description="Polar residues" evidence="5">
    <location>
        <begin position="100"/>
        <end position="114"/>
    </location>
</feature>
<evidence type="ECO:0000256" key="2">
    <source>
        <dbReference type="ARBA" id="ARBA00022614"/>
    </source>
</evidence>
<dbReference type="InterPro" id="IPR002048">
    <property type="entry name" value="EF_hand_dom"/>
</dbReference>
<feature type="compositionally biased region" description="Basic and acidic residues" evidence="5">
    <location>
        <begin position="169"/>
        <end position="178"/>
    </location>
</feature>
<keyword evidence="8" id="KW-1185">Reference proteome</keyword>
<keyword evidence="3" id="KW-0677">Repeat</keyword>
<feature type="domain" description="EF-hand" evidence="6">
    <location>
        <begin position="712"/>
        <end position="747"/>
    </location>
</feature>
<dbReference type="GO" id="GO:0005509">
    <property type="term" value="F:calcium ion binding"/>
    <property type="evidence" value="ECO:0007669"/>
    <property type="project" value="InterPro"/>
</dbReference>
<dbReference type="CDD" id="cd00051">
    <property type="entry name" value="EFh"/>
    <property type="match status" value="1"/>
</dbReference>
<feature type="compositionally biased region" description="Low complexity" evidence="5">
    <location>
        <begin position="39"/>
        <end position="50"/>
    </location>
</feature>
<protein>
    <submittedName>
        <fullName evidence="7">Leucine-rich repeat-containing protein 74b-like</fullName>
    </submittedName>
</protein>
<feature type="compositionally biased region" description="Basic and acidic residues" evidence="5">
    <location>
        <begin position="146"/>
        <end position="160"/>
    </location>
</feature>
<accession>A0AAV4BH99</accession>
<dbReference type="PROSITE" id="PS50222">
    <property type="entry name" value="EF_HAND_2"/>
    <property type="match status" value="1"/>
</dbReference>
<feature type="compositionally biased region" description="Polar residues" evidence="5">
    <location>
        <begin position="195"/>
        <end position="215"/>
    </location>
</feature>
<dbReference type="SUPFAM" id="SSF52047">
    <property type="entry name" value="RNI-like"/>
    <property type="match status" value="1"/>
</dbReference>
<organism evidence="7 8">
    <name type="scientific">Plakobranchus ocellatus</name>
    <dbReference type="NCBI Taxonomy" id="259542"/>
    <lineage>
        <taxon>Eukaryota</taxon>
        <taxon>Metazoa</taxon>
        <taxon>Spiralia</taxon>
        <taxon>Lophotrochozoa</taxon>
        <taxon>Mollusca</taxon>
        <taxon>Gastropoda</taxon>
        <taxon>Heterobranchia</taxon>
        <taxon>Euthyneura</taxon>
        <taxon>Panpulmonata</taxon>
        <taxon>Sacoglossa</taxon>
        <taxon>Placobranchoidea</taxon>
        <taxon>Plakobranchidae</taxon>
        <taxon>Plakobranchus</taxon>
    </lineage>
</organism>
<feature type="compositionally biased region" description="Low complexity" evidence="5">
    <location>
        <begin position="120"/>
        <end position="132"/>
    </location>
</feature>
<keyword evidence="2" id="KW-0433">Leucine-rich repeat</keyword>
<dbReference type="InterPro" id="IPR011992">
    <property type="entry name" value="EF-hand-dom_pair"/>
</dbReference>
<feature type="compositionally biased region" description="Low complexity" evidence="5">
    <location>
        <begin position="68"/>
        <end position="80"/>
    </location>
</feature>
<reference evidence="7 8" key="1">
    <citation type="journal article" date="2021" name="Elife">
        <title>Chloroplast acquisition without the gene transfer in kleptoplastic sea slugs, Plakobranchus ocellatus.</title>
        <authorList>
            <person name="Maeda T."/>
            <person name="Takahashi S."/>
            <person name="Yoshida T."/>
            <person name="Shimamura S."/>
            <person name="Takaki Y."/>
            <person name="Nagai Y."/>
            <person name="Toyoda A."/>
            <person name="Suzuki Y."/>
            <person name="Arimoto A."/>
            <person name="Ishii H."/>
            <person name="Satoh N."/>
            <person name="Nishiyama T."/>
            <person name="Hasebe M."/>
            <person name="Maruyama T."/>
            <person name="Minagawa J."/>
            <person name="Obokata J."/>
            <person name="Shigenobu S."/>
        </authorList>
    </citation>
    <scope>NUCLEOTIDE SEQUENCE [LARGE SCALE GENOMIC DNA]</scope>
</reference>
<keyword evidence="4" id="KW-0106">Calcium</keyword>
<evidence type="ECO:0000256" key="4">
    <source>
        <dbReference type="ARBA" id="ARBA00022837"/>
    </source>
</evidence>
<comment type="caution">
    <text evidence="7">The sequence shown here is derived from an EMBL/GenBank/DDBJ whole genome shotgun (WGS) entry which is preliminary data.</text>
</comment>
<sequence>MDEKQTSNKQKTAPVALNGPDAGNKSQNSMEAPLKDGSSKSSSVVTSKGSNKISPDSMASKADGKGAAGTSGATQGTGASMVTTSKPVTVNPAMSKVKSGDSNKSINPNSQATKQGRVLPSATKTSPAKSSSQTNASTKPPNSAPKIREFHVTHLSDNWKLRKAAKLAALEKERKAKAEASAAAAPSTTKDNESSESAPIPNTKSSLSTPSSVASQARADGLDLQNSKMEEDEENEQENRTPPSLKDNAIPANLFLPFDNLKENSALKLQQIESFLNGEQVIEGSSKKVLDSEDIPNGHGKTSRPFDIDLSLSESDTEDPSVSPKSKNKTLMAYLTACSKNGMTPNPTFMRQCGRSSIDMRNRMLTYQDAKPMAIALVSDRRTSVLDLSENPLGPQGTTCIAEMMYANESIMELNLSSTEPGSEGLSALAQTLPNNKHLRRLHLDNNKLQEGDGRHLAKIMTTVPDLRELNLNHTTLGFKDGTRLALALASDSSNLSHLSLQYNNIRTDSAVQLALSLGKNTTLKSLNLAWNGFGPEGCRALAKTLGENSSLTTLDLTNNRLGITSLEHLVEGLKKNTTLKSVKFGTNPMTTEGAKAIVAALGSVDDSAIEEIDLQGIPIDAEFLSLVENIRETRGVHVLHDSVVQMGTTNQTKEFDGDNLDRFDPVMVLFEYMKKDNLRVIDLFQFLDQKKRDKLSKGDLRDGVNILRLPFTEHALDVIMKALDKNRDGFIQLDEMVKGYKDNESIVKQRRIKANRRGKPDRGLEDLWTILKELIAKRKAENEKRSQAPALAKK</sequence>
<dbReference type="Proteomes" id="UP000735302">
    <property type="component" value="Unassembled WGS sequence"/>
</dbReference>
<dbReference type="GO" id="GO:0031267">
    <property type="term" value="F:small GTPase binding"/>
    <property type="evidence" value="ECO:0007669"/>
    <property type="project" value="TreeGrafter"/>
</dbReference>
<dbReference type="AlphaFoldDB" id="A0AAV4BH99"/>
<dbReference type="PANTHER" id="PTHR24113">
    <property type="entry name" value="RAN GTPASE-ACTIVATING PROTEIN 1"/>
    <property type="match status" value="1"/>
</dbReference>
<name>A0AAV4BH99_9GAST</name>
<evidence type="ECO:0000256" key="3">
    <source>
        <dbReference type="ARBA" id="ARBA00022737"/>
    </source>
</evidence>
<dbReference type="Gene3D" id="1.10.238.10">
    <property type="entry name" value="EF-hand"/>
    <property type="match status" value="1"/>
</dbReference>
<dbReference type="SMART" id="SM00368">
    <property type="entry name" value="LRR_RI"/>
    <property type="match status" value="7"/>
</dbReference>
<dbReference type="InterPro" id="IPR027038">
    <property type="entry name" value="RanGap"/>
</dbReference>
<dbReference type="GO" id="GO:0006913">
    <property type="term" value="P:nucleocytoplasmic transport"/>
    <property type="evidence" value="ECO:0007669"/>
    <property type="project" value="TreeGrafter"/>
</dbReference>
<dbReference type="GO" id="GO:0005829">
    <property type="term" value="C:cytosol"/>
    <property type="evidence" value="ECO:0007669"/>
    <property type="project" value="TreeGrafter"/>
</dbReference>
<dbReference type="SUPFAM" id="SSF47473">
    <property type="entry name" value="EF-hand"/>
    <property type="match status" value="1"/>
</dbReference>
<feature type="region of interest" description="Disordered" evidence="5">
    <location>
        <begin position="1"/>
        <end position="250"/>
    </location>
</feature>
<dbReference type="Pfam" id="PF13499">
    <property type="entry name" value="EF-hand_7"/>
    <property type="match status" value="1"/>
</dbReference>
<proteinExistence type="predicted"/>
<dbReference type="PROSITE" id="PS51450">
    <property type="entry name" value="LRR"/>
    <property type="match status" value="1"/>
</dbReference>
<feature type="region of interest" description="Disordered" evidence="5">
    <location>
        <begin position="287"/>
        <end position="326"/>
    </location>
</feature>
<evidence type="ECO:0000259" key="6">
    <source>
        <dbReference type="PROSITE" id="PS50222"/>
    </source>
</evidence>
<dbReference type="PROSITE" id="PS00018">
    <property type="entry name" value="EF_HAND_1"/>
    <property type="match status" value="1"/>
</dbReference>
<evidence type="ECO:0000313" key="7">
    <source>
        <dbReference type="EMBL" id="GFO18347.1"/>
    </source>
</evidence>
<dbReference type="GO" id="GO:0005096">
    <property type="term" value="F:GTPase activator activity"/>
    <property type="evidence" value="ECO:0007669"/>
    <property type="project" value="InterPro"/>
</dbReference>
<dbReference type="PANTHER" id="PTHR24113:SF12">
    <property type="entry name" value="RAN GTPASE-ACTIVATING PROTEIN 1"/>
    <property type="match status" value="1"/>
</dbReference>
<gene>
    <name evidence="7" type="ORF">PoB_004485200</name>
</gene>